<reference evidence="2" key="1">
    <citation type="submission" date="2020-10" db="EMBL/GenBank/DDBJ databases">
        <authorList>
            <person name="Gilroy R."/>
        </authorList>
    </citation>
    <scope>NUCLEOTIDE SEQUENCE</scope>
    <source>
        <strain evidence="2">CHK189-12415</strain>
    </source>
</reference>
<evidence type="ECO:0000259" key="1">
    <source>
        <dbReference type="Pfam" id="PF14534"/>
    </source>
</evidence>
<reference evidence="2" key="2">
    <citation type="journal article" date="2021" name="PeerJ">
        <title>Extensive microbial diversity within the chicken gut microbiome revealed by metagenomics and culture.</title>
        <authorList>
            <person name="Gilroy R."/>
            <person name="Ravi A."/>
            <person name="Getino M."/>
            <person name="Pursley I."/>
            <person name="Horton D.L."/>
            <person name="Alikhan N.F."/>
            <person name="Baker D."/>
            <person name="Gharbi K."/>
            <person name="Hall N."/>
            <person name="Watson M."/>
            <person name="Adriaenssens E.M."/>
            <person name="Foster-Nyarko E."/>
            <person name="Jarju S."/>
            <person name="Secka A."/>
            <person name="Antonio M."/>
            <person name="Oren A."/>
            <person name="Chaudhuri R.R."/>
            <person name="La Ragione R."/>
            <person name="Hildebrand F."/>
            <person name="Pallen M.J."/>
        </authorList>
    </citation>
    <scope>NUCLEOTIDE SEQUENCE</scope>
    <source>
        <strain evidence="2">CHK189-12415</strain>
    </source>
</reference>
<proteinExistence type="predicted"/>
<dbReference type="EMBL" id="DVHA01000236">
    <property type="protein sequence ID" value="HIR61374.1"/>
    <property type="molecule type" value="Genomic_DNA"/>
</dbReference>
<accession>A0A9D1J5T1</accession>
<protein>
    <submittedName>
        <fullName evidence="2">Nuclear transport factor 2 family protein</fullName>
    </submittedName>
</protein>
<feature type="domain" description="DUF4440" evidence="1">
    <location>
        <begin position="5"/>
        <end position="112"/>
    </location>
</feature>
<dbReference type="Proteomes" id="UP000824241">
    <property type="component" value="Unassembled WGS sequence"/>
</dbReference>
<evidence type="ECO:0000313" key="2">
    <source>
        <dbReference type="EMBL" id="HIR61374.1"/>
    </source>
</evidence>
<dbReference type="InterPro" id="IPR027843">
    <property type="entry name" value="DUF4440"/>
</dbReference>
<dbReference type="AlphaFoldDB" id="A0A9D1J5T1"/>
<sequence length="122" mass="13417">MEEKILAASKAFWDAMEHADEAGMRAAADPNCNFVHIGITCKLDKEIEFYTSGAFKPTDITFHSKKAEVFGGGSTAVVLTDCDYGLLLDGKPTTHHFMVTEVYVPEGDGWKLVSFTFTALVY</sequence>
<comment type="caution">
    <text evidence="2">The sequence shown here is derived from an EMBL/GenBank/DDBJ whole genome shotgun (WGS) entry which is preliminary data.</text>
</comment>
<dbReference type="InterPro" id="IPR032710">
    <property type="entry name" value="NTF2-like_dom_sf"/>
</dbReference>
<dbReference type="Gene3D" id="3.10.450.50">
    <property type="match status" value="1"/>
</dbReference>
<evidence type="ECO:0000313" key="3">
    <source>
        <dbReference type="Proteomes" id="UP000824241"/>
    </source>
</evidence>
<name>A0A9D1J5T1_9FIRM</name>
<dbReference type="Pfam" id="PF14534">
    <property type="entry name" value="DUF4440"/>
    <property type="match status" value="1"/>
</dbReference>
<organism evidence="2 3">
    <name type="scientific">Candidatus Faecivivens stercoravium</name>
    <dbReference type="NCBI Taxonomy" id="2840803"/>
    <lineage>
        <taxon>Bacteria</taxon>
        <taxon>Bacillati</taxon>
        <taxon>Bacillota</taxon>
        <taxon>Clostridia</taxon>
        <taxon>Eubacteriales</taxon>
        <taxon>Oscillospiraceae</taxon>
        <taxon>Oscillospiraceae incertae sedis</taxon>
        <taxon>Candidatus Faecivivens</taxon>
    </lineage>
</organism>
<dbReference type="SUPFAM" id="SSF54427">
    <property type="entry name" value="NTF2-like"/>
    <property type="match status" value="1"/>
</dbReference>
<gene>
    <name evidence="2" type="ORF">IAB37_07380</name>
</gene>